<dbReference type="GO" id="GO:0003677">
    <property type="term" value="F:DNA binding"/>
    <property type="evidence" value="ECO:0007669"/>
    <property type="project" value="InterPro"/>
</dbReference>
<proteinExistence type="predicted"/>
<keyword evidence="2" id="KW-1048">Host nucleus</keyword>
<dbReference type="EMBL" id="HQ878327">
    <property type="protein sequence ID" value="AHA93367.1"/>
    <property type="molecule type" value="Genomic_DNA"/>
</dbReference>
<gene>
    <name evidence="4" type="primary">F-UL38</name>
</gene>
<organism evidence="4 5">
    <name type="scientific">Chelonid alphaherpesvirus 5</name>
    <dbReference type="NCBI Taxonomy" id="702736"/>
    <lineage>
        <taxon>Viruses</taxon>
        <taxon>Duplodnaviria</taxon>
        <taxon>Heunggongvirae</taxon>
        <taxon>Peploviricota</taxon>
        <taxon>Herviviricetes</taxon>
        <taxon>Herpesvirales</taxon>
        <taxon>Orthoherpesviridae</taxon>
        <taxon>Alphaherpesvirinae</taxon>
        <taxon>Scutavirus</taxon>
        <taxon>Scutavirus chelonidalpha5</taxon>
    </lineage>
</organism>
<evidence type="ECO:0000256" key="2">
    <source>
        <dbReference type="ARBA" id="ARBA00022562"/>
    </source>
</evidence>
<dbReference type="RefSeq" id="YP_010795553.1">
    <property type="nucleotide sequence ID" value="NC_075701.1"/>
</dbReference>
<reference evidence="4 5" key="1">
    <citation type="journal article" date="2012" name="PLoS ONE">
        <title>The genome of Chelonid herpesvirus 5 harbors atypical genes.</title>
        <authorList>
            <person name="Ackermann M."/>
            <person name="Koriabine M."/>
            <person name="Hartmann-Fritsch F."/>
            <person name="de Jong P.J."/>
            <person name="Lewis T.D."/>
            <person name="Schetle N."/>
            <person name="Work T.M."/>
            <person name="Dagenais J."/>
            <person name="Balazs G.H."/>
            <person name="Leong J.A."/>
        </authorList>
    </citation>
    <scope>NUCLEOTIDE SEQUENCE [LARGE SCALE GENOMIC DNA]</scope>
</reference>
<keyword evidence="5" id="KW-1185">Reference proteome</keyword>
<keyword evidence="3" id="KW-0946">Virion</keyword>
<keyword evidence="1" id="KW-0167">Capsid protein</keyword>
<protein>
    <submittedName>
        <fullName evidence="4">F-VP19C</fullName>
    </submittedName>
</protein>
<accession>V5NWS4</accession>
<dbReference type="GO" id="GO:0019028">
    <property type="term" value="C:viral capsid"/>
    <property type="evidence" value="ECO:0007669"/>
    <property type="project" value="UniProtKB-KW"/>
</dbReference>
<dbReference type="GO" id="GO:0019069">
    <property type="term" value="P:viral capsid assembly"/>
    <property type="evidence" value="ECO:0007669"/>
    <property type="project" value="InterPro"/>
</dbReference>
<evidence type="ECO:0000313" key="4">
    <source>
        <dbReference type="EMBL" id="AHA93367.1"/>
    </source>
</evidence>
<sequence length="441" mass="49105">MSTLDRIQTRLIARHQRTRKYVQWPDRAVDALRDSDQAIDATSFLLKSGFRLSTPDPGQAESDLYGTAVAAEAIGIADRTILPSDTVILATHVTCIDFMEPDGDILGTPVLKLRSMVDVLAELRESDRGRDNATRLEDAVSHAAQRVPLNVTKTDTLVVENGCVSFMFAVAALAPFYPEGEADPVTAFVQSRYRGTRAYAQLGEILMRMVDCKVYPHRYMEPYGGLHAAIQGVGMARLTLLIKGSVEGAAAAVPAYERNVVRPRSTWFSVPACAFLDMDSKMHLPPSNAFRVYFAFVYEQSTARPAVRVYVIKSLYSRQAFSTCFKRYFARERAENVRLGYRNNTRNRNPDDDRFGGEGSGTRFQLYGPHPAGGYAYRLHGRPHWSASLLGAFMQIGDVTHAVKPQETVIYETQNFGNALEVRMATLPGFAWTFGDWTECA</sequence>
<dbReference type="KEGG" id="vg:80532712"/>
<evidence type="ECO:0000256" key="1">
    <source>
        <dbReference type="ARBA" id="ARBA00022561"/>
    </source>
</evidence>
<dbReference type="GeneID" id="80532712"/>
<dbReference type="InterPro" id="IPR004999">
    <property type="entry name" value="Herpes_1"/>
</dbReference>
<name>V5NWS4_9ALPH</name>
<evidence type="ECO:0000256" key="3">
    <source>
        <dbReference type="ARBA" id="ARBA00022844"/>
    </source>
</evidence>
<evidence type="ECO:0000313" key="5">
    <source>
        <dbReference type="Proteomes" id="UP000325782"/>
    </source>
</evidence>
<dbReference type="Pfam" id="PF03327">
    <property type="entry name" value="Herpes_VP19C"/>
    <property type="match status" value="1"/>
</dbReference>
<dbReference type="Proteomes" id="UP000325782">
    <property type="component" value="Segment"/>
</dbReference>